<dbReference type="Proteomes" id="UP001141552">
    <property type="component" value="Unassembled WGS sequence"/>
</dbReference>
<comment type="caution">
    <text evidence="1">The sequence shown here is derived from an EMBL/GenBank/DDBJ whole genome shotgun (WGS) entry which is preliminary data.</text>
</comment>
<dbReference type="PANTHER" id="PTHR33593:SF16">
    <property type="entry name" value="OS08G0110600 PROTEIN"/>
    <property type="match status" value="1"/>
</dbReference>
<reference evidence="1" key="1">
    <citation type="submission" date="2022-02" db="EMBL/GenBank/DDBJ databases">
        <authorList>
            <person name="Henning P.M."/>
            <person name="McCubbin A.G."/>
            <person name="Shore J.S."/>
        </authorList>
    </citation>
    <scope>NUCLEOTIDE SEQUENCE</scope>
    <source>
        <strain evidence="1">F60SS</strain>
        <tissue evidence="1">Leaves</tissue>
    </source>
</reference>
<dbReference type="Gene3D" id="3.40.50.150">
    <property type="entry name" value="Vaccinia Virus protein VP39"/>
    <property type="match status" value="1"/>
</dbReference>
<keyword evidence="2" id="KW-1185">Reference proteome</keyword>
<gene>
    <name evidence="1" type="ORF">Tsubulata_032604</name>
</gene>
<reference evidence="1" key="2">
    <citation type="journal article" date="2023" name="Plants (Basel)">
        <title>Annotation of the Turnera subulata (Passifloraceae) Draft Genome Reveals the S-Locus Evolved after the Divergence of Turneroideae from Passifloroideae in a Stepwise Manner.</title>
        <authorList>
            <person name="Henning P.M."/>
            <person name="Roalson E.H."/>
            <person name="Mir W."/>
            <person name="McCubbin A.G."/>
            <person name="Shore J.S."/>
        </authorList>
    </citation>
    <scope>NUCLEOTIDE SEQUENCE</scope>
    <source>
        <strain evidence="1">F60SS</strain>
    </source>
</reference>
<proteinExistence type="predicted"/>
<dbReference type="InterPro" id="IPR009902">
    <property type="entry name" value="DUF1442"/>
</dbReference>
<organism evidence="1 2">
    <name type="scientific">Turnera subulata</name>
    <dbReference type="NCBI Taxonomy" id="218843"/>
    <lineage>
        <taxon>Eukaryota</taxon>
        <taxon>Viridiplantae</taxon>
        <taxon>Streptophyta</taxon>
        <taxon>Embryophyta</taxon>
        <taxon>Tracheophyta</taxon>
        <taxon>Spermatophyta</taxon>
        <taxon>Magnoliopsida</taxon>
        <taxon>eudicotyledons</taxon>
        <taxon>Gunneridae</taxon>
        <taxon>Pentapetalae</taxon>
        <taxon>rosids</taxon>
        <taxon>fabids</taxon>
        <taxon>Malpighiales</taxon>
        <taxon>Passifloraceae</taxon>
        <taxon>Turnera</taxon>
    </lineage>
</organism>
<dbReference type="Pfam" id="PF07279">
    <property type="entry name" value="DUF1442"/>
    <property type="match status" value="1"/>
</dbReference>
<dbReference type="OrthoDB" id="774871at2759"/>
<evidence type="ECO:0000313" key="2">
    <source>
        <dbReference type="Proteomes" id="UP001141552"/>
    </source>
</evidence>
<dbReference type="InterPro" id="IPR029063">
    <property type="entry name" value="SAM-dependent_MTases_sf"/>
</dbReference>
<dbReference type="EMBL" id="JAKUCV010007191">
    <property type="protein sequence ID" value="KAJ4824419.1"/>
    <property type="molecule type" value="Genomic_DNA"/>
</dbReference>
<protein>
    <submittedName>
        <fullName evidence="1">Uncharacterized protein</fullName>
    </submittedName>
</protein>
<accession>A0A9Q0F3T8</accession>
<sequence>MFALFHIKKAGGRLVCIISHQEGHQKKNTKAHSPDDLEDVIEVVYGNAPEVMIKQYKNIDFAVIDGKLEFHPKFLERNSVNPRGSIIVRHNLHCREHEVMSVGDYVCNAMKGVECATLPTGGRNGAHKNWTLSGTTGGFQETTRDFM</sequence>
<dbReference type="AlphaFoldDB" id="A0A9Q0F3T8"/>
<dbReference type="PANTHER" id="PTHR33593">
    <property type="entry name" value="DUF1442 FAMILY PROTEIN"/>
    <property type="match status" value="1"/>
</dbReference>
<evidence type="ECO:0000313" key="1">
    <source>
        <dbReference type="EMBL" id="KAJ4824419.1"/>
    </source>
</evidence>
<name>A0A9Q0F3T8_9ROSI</name>